<evidence type="ECO:0000259" key="4">
    <source>
        <dbReference type="Pfam" id="PF08501"/>
    </source>
</evidence>
<dbReference type="GO" id="GO:0004764">
    <property type="term" value="F:shikimate 3-dehydrogenase (NADP+) activity"/>
    <property type="evidence" value="ECO:0007669"/>
    <property type="project" value="InterPro"/>
</dbReference>
<comment type="similarity">
    <text evidence="2">In the N-terminal section; belongs to the shikimate kinase family.</text>
</comment>
<dbReference type="SUPFAM" id="SSF51569">
    <property type="entry name" value="Aldolase"/>
    <property type="match status" value="1"/>
</dbReference>
<dbReference type="InterPro" id="IPR013708">
    <property type="entry name" value="Shikimate_DH-bd_N"/>
</dbReference>
<proteinExistence type="inferred from homology"/>
<feature type="domain" description="Shikimate dehydrogenase substrate binding N-terminal" evidence="4">
    <location>
        <begin position="469"/>
        <end position="539"/>
    </location>
</feature>
<dbReference type="GO" id="GO:0003866">
    <property type="term" value="F:3-phosphoshikimate 1-carboxyvinyltransferase activity"/>
    <property type="evidence" value="ECO:0007669"/>
    <property type="project" value="TreeGrafter"/>
</dbReference>
<dbReference type="Pfam" id="PF08501">
    <property type="entry name" value="Shikimate_dh_N"/>
    <property type="match status" value="1"/>
</dbReference>
<dbReference type="InterPro" id="IPR041121">
    <property type="entry name" value="SDH_C"/>
</dbReference>
<dbReference type="PANTHER" id="PTHR21090:SF17">
    <property type="entry name" value="QUINATE REPRESSOR PROTEIN"/>
    <property type="match status" value="1"/>
</dbReference>
<dbReference type="OrthoDB" id="4415835at2759"/>
<dbReference type="InterPro" id="IPR001381">
    <property type="entry name" value="DHquinase_I"/>
</dbReference>
<evidence type="ECO:0000313" key="6">
    <source>
        <dbReference type="EMBL" id="KAJ5355483.1"/>
    </source>
</evidence>
<evidence type="ECO:0000256" key="2">
    <source>
        <dbReference type="ARBA" id="ARBA00009349"/>
    </source>
</evidence>
<reference evidence="6" key="2">
    <citation type="journal article" date="2023" name="IMA Fungus">
        <title>Comparative genomic study of the Penicillium genus elucidates a diverse pangenome and 15 lateral gene transfer events.</title>
        <authorList>
            <person name="Petersen C."/>
            <person name="Sorensen T."/>
            <person name="Nielsen M.R."/>
            <person name="Sondergaard T.E."/>
            <person name="Sorensen J.L."/>
            <person name="Fitzpatrick D.A."/>
            <person name="Frisvad J.C."/>
            <person name="Nielsen K.L."/>
        </authorList>
    </citation>
    <scope>NUCLEOTIDE SEQUENCE</scope>
    <source>
        <strain evidence="6">IBT 29864</strain>
    </source>
</reference>
<evidence type="ECO:0000256" key="1">
    <source>
        <dbReference type="ARBA" id="ARBA00006477"/>
    </source>
</evidence>
<dbReference type="Pfam" id="PF01487">
    <property type="entry name" value="DHquinase_I"/>
    <property type="match status" value="1"/>
</dbReference>
<sequence>MSHQTCALSSKSPSIVLIGSRGCGKRTLAFIGALHLRKRLVVADRYFETVTSLSRIEYLQKYGESALQQRTVEVVLSMLRENDTDCVIECGLGSLSTEVQRFLTQYKATHPVIYIMRHFGDIKKLLKLDESNAKRLEETDSKHRSCSDFEYYNIFDPGARSQSMSEIASSSPQHLKQARVDFCHFLNLVCGPDIDFISNPPSPFEVAFEPVENRPFSYALAIKLSELCHETFDHNLLEAGIDAIRLLVDTNEGYSLELITEHIAFIRRTIQLPIVYEVIGFDTFQHEESAALQNDYVQLVHHGIRNCAEYVVVNIDIEEPILRGLISQKRRTKIVGSFHDQDPAQHSWHTQPRLDKYRHAQNLGCDLVQLTQVATSRDDNEELVAFFCSISLLSDPRLPLIAYNLGPLGKSSMVFNKILTPVRPATPLSDFDGSFITAQTAMKGLFATFVLDPLKFYHVGASVSWSPFPPAMHTAAYQACGLEHSYQIFETHCLENIETIIRDPNFGGASVSLPFKTSIMSSIDIQSHHAKAIGAINTLLPLRESPGNESFSAEYQASQRNRAGRVIGWYGDNTDWLGIFECVHRNLSPRNAIQPSKTTALVIGAGGVARAAVYALIKLGCRKIFIFNRTSQHANQMAEHFNSWARSLSSNSATVSVIGSIDDPWPSGLQPATIIVSCIPAHSIDGQPPANFTLPESWIQSKSGGVVADLAYRPLETPLLKQIRHLRATTKIPWITIDGLEMLAIQAIHQFELMTGRRAPRAVMKSQITRFMIE</sequence>
<dbReference type="GeneID" id="81444787"/>
<dbReference type="InterPro" id="IPR013785">
    <property type="entry name" value="Aldolase_TIM"/>
</dbReference>
<dbReference type="Pfam" id="PF18317">
    <property type="entry name" value="SDH_C"/>
    <property type="match status" value="1"/>
</dbReference>
<feature type="domain" description="SDH C-terminal" evidence="5">
    <location>
        <begin position="739"/>
        <end position="767"/>
    </location>
</feature>
<dbReference type="SUPFAM" id="SSF53223">
    <property type="entry name" value="Aminoacid dehydrogenase-like, N-terminal domain"/>
    <property type="match status" value="1"/>
</dbReference>
<dbReference type="Gene3D" id="3.40.50.10860">
    <property type="entry name" value="Leucine Dehydrogenase, chain A, domain 1"/>
    <property type="match status" value="1"/>
</dbReference>
<dbReference type="InterPro" id="IPR046346">
    <property type="entry name" value="Aminoacid_DH-like_N_sf"/>
</dbReference>
<dbReference type="SUPFAM" id="SSF51735">
    <property type="entry name" value="NAD(P)-binding Rossmann-fold domains"/>
    <property type="match status" value="1"/>
</dbReference>
<dbReference type="CDD" id="cd00502">
    <property type="entry name" value="DHQase_I"/>
    <property type="match status" value="1"/>
</dbReference>
<dbReference type="AlphaFoldDB" id="A0A9W9RDF0"/>
<evidence type="ECO:0000313" key="7">
    <source>
        <dbReference type="Proteomes" id="UP001147782"/>
    </source>
</evidence>
<accession>A0A9W9RDF0</accession>
<dbReference type="Pfam" id="PF01202">
    <property type="entry name" value="SKI"/>
    <property type="match status" value="1"/>
</dbReference>
<dbReference type="Gene3D" id="3.20.20.70">
    <property type="entry name" value="Aldolase class I"/>
    <property type="match status" value="1"/>
</dbReference>
<dbReference type="PANTHER" id="PTHR21090">
    <property type="entry name" value="AROM/DEHYDROQUINATE SYNTHASE"/>
    <property type="match status" value="1"/>
</dbReference>
<dbReference type="Gene3D" id="3.40.50.720">
    <property type="entry name" value="NAD(P)-binding Rossmann-like Domain"/>
    <property type="match status" value="1"/>
</dbReference>
<dbReference type="Gene3D" id="3.40.50.300">
    <property type="entry name" value="P-loop containing nucleotide triphosphate hydrolases"/>
    <property type="match status" value="1"/>
</dbReference>
<dbReference type="InterPro" id="IPR036291">
    <property type="entry name" value="NAD(P)-bd_dom_sf"/>
</dbReference>
<dbReference type="RefSeq" id="XP_056549506.1">
    <property type="nucleotide sequence ID" value="XM_056705608.1"/>
</dbReference>
<name>A0A9W9RDF0_9EURO</name>
<protein>
    <submittedName>
        <fullName evidence="6">Type I 3-dehydroquinase-domain-containing protein</fullName>
    </submittedName>
</protein>
<dbReference type="Proteomes" id="UP001147782">
    <property type="component" value="Unassembled WGS sequence"/>
</dbReference>
<comment type="caution">
    <text evidence="6">The sequence shown here is derived from an EMBL/GenBank/DDBJ whole genome shotgun (WGS) entry which is preliminary data.</text>
</comment>
<dbReference type="FunFam" id="3.40.50.720:FF:000386">
    <property type="entry name" value="Quinate repressor protein"/>
    <property type="match status" value="1"/>
</dbReference>
<evidence type="ECO:0000259" key="3">
    <source>
        <dbReference type="Pfam" id="PF01488"/>
    </source>
</evidence>
<dbReference type="CDD" id="cd01065">
    <property type="entry name" value="NAD_bind_Shikimate_DH"/>
    <property type="match status" value="1"/>
</dbReference>
<feature type="domain" description="Quinate/shikimate 5-dehydrogenase/glutamyl-tRNA reductase" evidence="3">
    <location>
        <begin position="596"/>
        <end position="646"/>
    </location>
</feature>
<dbReference type="Pfam" id="PF01488">
    <property type="entry name" value="Shikimate_DH"/>
    <property type="match status" value="1"/>
</dbReference>
<organism evidence="6 7">
    <name type="scientific">Penicillium cataractarum</name>
    <dbReference type="NCBI Taxonomy" id="2100454"/>
    <lineage>
        <taxon>Eukaryota</taxon>
        <taxon>Fungi</taxon>
        <taxon>Dikarya</taxon>
        <taxon>Ascomycota</taxon>
        <taxon>Pezizomycotina</taxon>
        <taxon>Eurotiomycetes</taxon>
        <taxon>Eurotiomycetidae</taxon>
        <taxon>Eurotiales</taxon>
        <taxon>Aspergillaceae</taxon>
        <taxon>Penicillium</taxon>
    </lineage>
</organism>
<gene>
    <name evidence="6" type="ORF">N7496_012695</name>
</gene>
<keyword evidence="7" id="KW-1185">Reference proteome</keyword>
<comment type="similarity">
    <text evidence="1">In the 2nd section; belongs to the type-I 3-dehydroquinase family.</text>
</comment>
<dbReference type="SUPFAM" id="SSF52540">
    <property type="entry name" value="P-loop containing nucleoside triphosphate hydrolases"/>
    <property type="match status" value="1"/>
</dbReference>
<dbReference type="InterPro" id="IPR027417">
    <property type="entry name" value="P-loop_NTPase"/>
</dbReference>
<dbReference type="InterPro" id="IPR006151">
    <property type="entry name" value="Shikm_DH/Glu-tRNA_Rdtase"/>
</dbReference>
<dbReference type="EMBL" id="JAPZBS010000010">
    <property type="protein sequence ID" value="KAJ5355483.1"/>
    <property type="molecule type" value="Genomic_DNA"/>
</dbReference>
<evidence type="ECO:0000259" key="5">
    <source>
        <dbReference type="Pfam" id="PF18317"/>
    </source>
</evidence>
<reference evidence="6" key="1">
    <citation type="submission" date="2022-11" db="EMBL/GenBank/DDBJ databases">
        <authorList>
            <person name="Petersen C."/>
        </authorList>
    </citation>
    <scope>NUCLEOTIDE SEQUENCE</scope>
    <source>
        <strain evidence="6">IBT 29864</strain>
    </source>
</reference>
<dbReference type="InterPro" id="IPR031322">
    <property type="entry name" value="Shikimate/glucono_kinase"/>
</dbReference>
<dbReference type="GO" id="GO:0003855">
    <property type="term" value="F:3-dehydroquinate dehydratase activity"/>
    <property type="evidence" value="ECO:0007669"/>
    <property type="project" value="InterPro"/>
</dbReference>
<dbReference type="GO" id="GO:0009423">
    <property type="term" value="P:chorismate biosynthetic process"/>
    <property type="evidence" value="ECO:0007669"/>
    <property type="project" value="TreeGrafter"/>
</dbReference>